<sequence>MNEKATTRELGRIFPLRGTREPVCLPHGSVVFYAIAEIFVLRALAARISNLQVGLSADLFCAVHLWPHSALFPETTGLLRVMER</sequence>
<protein>
    <submittedName>
        <fullName evidence="1">Uncharacterized protein</fullName>
    </submittedName>
</protein>
<gene>
    <name evidence="1" type="ORF">CLV88_12720</name>
</gene>
<accession>A0A2P8EZC8</accession>
<keyword evidence="2" id="KW-1185">Reference proteome</keyword>
<dbReference type="EMBL" id="PYGJ01000027">
    <property type="protein sequence ID" value="PSL14819.1"/>
    <property type="molecule type" value="Genomic_DNA"/>
</dbReference>
<name>A0A2P8EZC8_9RHOB</name>
<evidence type="ECO:0000313" key="2">
    <source>
        <dbReference type="Proteomes" id="UP000240418"/>
    </source>
</evidence>
<dbReference type="AlphaFoldDB" id="A0A2P8EZC8"/>
<comment type="caution">
    <text evidence="1">The sequence shown here is derived from an EMBL/GenBank/DDBJ whole genome shotgun (WGS) entry which is preliminary data.</text>
</comment>
<proteinExistence type="predicted"/>
<evidence type="ECO:0000313" key="1">
    <source>
        <dbReference type="EMBL" id="PSL14819.1"/>
    </source>
</evidence>
<organism evidence="1 2">
    <name type="scientific">Shimia abyssi</name>
    <dbReference type="NCBI Taxonomy" id="1662395"/>
    <lineage>
        <taxon>Bacteria</taxon>
        <taxon>Pseudomonadati</taxon>
        <taxon>Pseudomonadota</taxon>
        <taxon>Alphaproteobacteria</taxon>
        <taxon>Rhodobacterales</taxon>
        <taxon>Roseobacteraceae</taxon>
    </lineage>
</organism>
<dbReference type="Proteomes" id="UP000240418">
    <property type="component" value="Unassembled WGS sequence"/>
</dbReference>
<reference evidence="1 2" key="1">
    <citation type="submission" date="2018-03" db="EMBL/GenBank/DDBJ databases">
        <title>Genomic Encyclopedia of Archaeal and Bacterial Type Strains, Phase II (KMG-II): from individual species to whole genera.</title>
        <authorList>
            <person name="Goeker M."/>
        </authorList>
    </citation>
    <scope>NUCLEOTIDE SEQUENCE [LARGE SCALE GENOMIC DNA]</scope>
    <source>
        <strain evidence="1 2">DSM 100673</strain>
    </source>
</reference>